<reference evidence="2" key="1">
    <citation type="submission" date="2018-11" db="EMBL/GenBank/DDBJ databases">
        <authorList>
            <person name="Alioto T."/>
            <person name="Alioto T."/>
        </authorList>
    </citation>
    <scope>NUCLEOTIDE SEQUENCE</scope>
</reference>
<dbReference type="AlphaFoldDB" id="A0A8B6FA10"/>
<proteinExistence type="predicted"/>
<evidence type="ECO:0000313" key="2">
    <source>
        <dbReference type="EMBL" id="VDI46355.1"/>
    </source>
</evidence>
<evidence type="ECO:0000313" key="3">
    <source>
        <dbReference type="Proteomes" id="UP000596742"/>
    </source>
</evidence>
<name>A0A8B6FA10_MYTGA</name>
<sequence>MEEKICSMSTSLDSHLDNINSKIEKLSKCEQLIQDLTLKSDNQPAEVEQRLQVLENKIFDYINSKVTEIKQETKTYSEIEEKVLEFENKFEIFQEKCEHATFGTTKRETTRITIFSKKILN</sequence>
<gene>
    <name evidence="2" type="ORF">MGAL_10B010172</name>
</gene>
<comment type="caution">
    <text evidence="2">The sequence shown here is derived from an EMBL/GenBank/DDBJ whole genome shotgun (WGS) entry which is preliminary data.</text>
</comment>
<protein>
    <submittedName>
        <fullName evidence="2">Uncharacterized protein</fullName>
    </submittedName>
</protein>
<keyword evidence="3" id="KW-1185">Reference proteome</keyword>
<feature type="coiled-coil region" evidence="1">
    <location>
        <begin position="69"/>
        <end position="96"/>
    </location>
</feature>
<keyword evidence="1" id="KW-0175">Coiled coil</keyword>
<evidence type="ECO:0000256" key="1">
    <source>
        <dbReference type="SAM" id="Coils"/>
    </source>
</evidence>
<accession>A0A8B6FA10</accession>
<organism evidence="2 3">
    <name type="scientific">Mytilus galloprovincialis</name>
    <name type="common">Mediterranean mussel</name>
    <dbReference type="NCBI Taxonomy" id="29158"/>
    <lineage>
        <taxon>Eukaryota</taxon>
        <taxon>Metazoa</taxon>
        <taxon>Spiralia</taxon>
        <taxon>Lophotrochozoa</taxon>
        <taxon>Mollusca</taxon>
        <taxon>Bivalvia</taxon>
        <taxon>Autobranchia</taxon>
        <taxon>Pteriomorphia</taxon>
        <taxon>Mytilida</taxon>
        <taxon>Mytiloidea</taxon>
        <taxon>Mytilidae</taxon>
        <taxon>Mytilinae</taxon>
        <taxon>Mytilus</taxon>
    </lineage>
</organism>
<dbReference type="Proteomes" id="UP000596742">
    <property type="component" value="Unassembled WGS sequence"/>
</dbReference>
<dbReference type="EMBL" id="UYJE01006488">
    <property type="protein sequence ID" value="VDI46355.1"/>
    <property type="molecule type" value="Genomic_DNA"/>
</dbReference>